<proteinExistence type="predicted"/>
<evidence type="ECO:0000313" key="2">
    <source>
        <dbReference type="Proteomes" id="UP000029723"/>
    </source>
</evidence>
<comment type="caution">
    <text evidence="1">The sequence shown here is derived from an EMBL/GenBank/DDBJ whole genome shotgun (WGS) entry which is preliminary data.</text>
</comment>
<evidence type="ECO:0000313" key="1">
    <source>
        <dbReference type="EMBL" id="KGI21251.1"/>
    </source>
</evidence>
<evidence type="ECO:0008006" key="3">
    <source>
        <dbReference type="Google" id="ProtNLM"/>
    </source>
</evidence>
<dbReference type="AlphaFoldDB" id="A0A098YPF8"/>
<accession>A0A098YPF8</accession>
<sequence length="93" mass="11498">MGRDDFERCTPFEFYEVWNRWGQQHKDRERSEWERARVMAMFFIQPYVKGKLTAHDVLPLPWDEENISTENEKISKEEFNRRFEEAKRRNGLK</sequence>
<protein>
    <recommendedName>
        <fullName evidence="3">Phage protein</fullName>
    </recommendedName>
</protein>
<name>A0A098YPF8_9BACT</name>
<reference evidence="1 2" key="1">
    <citation type="submission" date="2014-07" db="EMBL/GenBank/DDBJ databases">
        <authorList>
            <person name="McCorrison J."/>
            <person name="Sanka R."/>
            <person name="Torralba M."/>
            <person name="Gillis M."/>
            <person name="Haft D.H."/>
            <person name="Methe B."/>
            <person name="Sutton G."/>
            <person name="Nelson K.E."/>
        </authorList>
    </citation>
    <scope>NUCLEOTIDE SEQUENCE [LARGE SCALE GENOMIC DNA]</scope>
    <source>
        <strain evidence="1 2">S9-PR14</strain>
    </source>
</reference>
<organism evidence="1 2">
    <name type="scientific">Hoylesella timonensis S9-PR14</name>
    <dbReference type="NCBI Taxonomy" id="1401062"/>
    <lineage>
        <taxon>Bacteria</taxon>
        <taxon>Pseudomonadati</taxon>
        <taxon>Bacteroidota</taxon>
        <taxon>Bacteroidia</taxon>
        <taxon>Bacteroidales</taxon>
        <taxon>Prevotellaceae</taxon>
        <taxon>Hoylesella</taxon>
    </lineage>
</organism>
<dbReference type="EMBL" id="JRPQ01000169">
    <property type="protein sequence ID" value="KGI21251.1"/>
    <property type="molecule type" value="Genomic_DNA"/>
</dbReference>
<gene>
    <name evidence="1" type="ORF">HMPREF9304_11360</name>
</gene>
<dbReference type="Proteomes" id="UP000029723">
    <property type="component" value="Unassembled WGS sequence"/>
</dbReference>